<keyword evidence="2" id="KW-1185">Reference proteome</keyword>
<organism evidence="1 2">
    <name type="scientific">Nitratidesulfovibrio liaohensis</name>
    <dbReference type="NCBI Taxonomy" id="2604158"/>
    <lineage>
        <taxon>Bacteria</taxon>
        <taxon>Pseudomonadati</taxon>
        <taxon>Thermodesulfobacteriota</taxon>
        <taxon>Desulfovibrionia</taxon>
        <taxon>Desulfovibrionales</taxon>
        <taxon>Desulfovibrionaceae</taxon>
        <taxon>Nitratidesulfovibrio</taxon>
    </lineage>
</organism>
<accession>A0ABY9QYW7</accession>
<gene>
    <name evidence="1" type="ORF">KPS_002795</name>
</gene>
<reference evidence="1" key="1">
    <citation type="submission" date="2023-09" db="EMBL/GenBank/DDBJ databases">
        <authorList>
            <consortium name="CW5 consortium"/>
            <person name="Lu C.-W."/>
        </authorList>
    </citation>
    <scope>NUCLEOTIDE SEQUENCE</scope>
    <source>
        <strain evidence="1">KPS</strain>
    </source>
</reference>
<dbReference type="RefSeq" id="WP_309540809.1">
    <property type="nucleotide sequence ID" value="NZ_CP133659.1"/>
</dbReference>
<name>A0ABY9QYW7_9BACT</name>
<dbReference type="Proteomes" id="UP001180616">
    <property type="component" value="Chromosome"/>
</dbReference>
<dbReference type="EMBL" id="CP133659">
    <property type="protein sequence ID" value="WMW64736.1"/>
    <property type="molecule type" value="Genomic_DNA"/>
</dbReference>
<proteinExistence type="predicted"/>
<protein>
    <submittedName>
        <fullName evidence="1">Uncharacterized protein</fullName>
    </submittedName>
</protein>
<evidence type="ECO:0000313" key="2">
    <source>
        <dbReference type="Proteomes" id="UP001180616"/>
    </source>
</evidence>
<evidence type="ECO:0000313" key="1">
    <source>
        <dbReference type="EMBL" id="WMW64736.1"/>
    </source>
</evidence>
<sequence>MLWESFYLSDPRTLYKGNTPDCAREQLHAFANLPHTGCMLAAYRSRCGPPELP</sequence>